<evidence type="ECO:0000256" key="7">
    <source>
        <dbReference type="RuleBase" id="RU000577"/>
    </source>
</evidence>
<dbReference type="SUPFAM" id="SSF52540">
    <property type="entry name" value="P-loop containing nucleoside triphosphate hydrolases"/>
    <property type="match status" value="1"/>
</dbReference>
<reference evidence="11 12" key="1">
    <citation type="submission" date="2019-01" db="EMBL/GenBank/DDBJ databases">
        <authorList>
            <consortium name="Pathogen Informatics"/>
        </authorList>
    </citation>
    <scope>NUCLEOTIDE SEQUENCE [LARGE SCALE GENOMIC DNA]</scope>
    <source>
        <strain evidence="11 12">NCTC10168</strain>
    </source>
</reference>
<dbReference type="SUPFAM" id="SSF48295">
    <property type="entry name" value="TrpR-like"/>
    <property type="match status" value="1"/>
</dbReference>
<evidence type="ECO:0000313" key="11">
    <source>
        <dbReference type="EMBL" id="VEU75620.1"/>
    </source>
</evidence>
<feature type="domain" description="Chromosomal replication initiator DnaA C-terminal" evidence="10">
    <location>
        <begin position="367"/>
        <end position="436"/>
    </location>
</feature>
<dbReference type="NCBIfam" id="NF001154">
    <property type="entry name" value="PRK00149.3-3"/>
    <property type="match status" value="1"/>
</dbReference>
<dbReference type="InterPro" id="IPR003593">
    <property type="entry name" value="AAA+_ATPase"/>
</dbReference>
<dbReference type="EMBL" id="LR215037">
    <property type="protein sequence ID" value="VEU75620.1"/>
    <property type="molecule type" value="Genomic_DNA"/>
</dbReference>
<keyword evidence="6 7" id="KW-0238">DNA-binding</keyword>
<evidence type="ECO:0000256" key="8">
    <source>
        <dbReference type="RuleBase" id="RU004227"/>
    </source>
</evidence>
<dbReference type="PANTHER" id="PTHR30050">
    <property type="entry name" value="CHROMOSOMAL REPLICATION INITIATOR PROTEIN DNAA"/>
    <property type="match status" value="1"/>
</dbReference>
<dbReference type="GO" id="GO:0006275">
    <property type="term" value="P:regulation of DNA replication"/>
    <property type="evidence" value="ECO:0007669"/>
    <property type="project" value="InterPro"/>
</dbReference>
<evidence type="ECO:0000259" key="9">
    <source>
        <dbReference type="SMART" id="SM00382"/>
    </source>
</evidence>
<dbReference type="Gene3D" id="1.10.8.60">
    <property type="match status" value="1"/>
</dbReference>
<dbReference type="Proteomes" id="UP000290243">
    <property type="component" value="Chromosome"/>
</dbReference>
<dbReference type="PRINTS" id="PR00051">
    <property type="entry name" value="DNAA"/>
</dbReference>
<evidence type="ECO:0000256" key="1">
    <source>
        <dbReference type="ARBA" id="ARBA00022490"/>
    </source>
</evidence>
<dbReference type="InterPro" id="IPR013317">
    <property type="entry name" value="DnaA_dom"/>
</dbReference>
<keyword evidence="2 7" id="KW-0235">DNA replication</keyword>
<dbReference type="CDD" id="cd00009">
    <property type="entry name" value="AAA"/>
    <property type="match status" value="1"/>
</dbReference>
<dbReference type="InterPro" id="IPR038454">
    <property type="entry name" value="DnaA_N_sf"/>
</dbReference>
<dbReference type="SMART" id="SM00760">
    <property type="entry name" value="Bac_DnaA_C"/>
    <property type="match status" value="1"/>
</dbReference>
<keyword evidence="12" id="KW-1185">Reference proteome</keyword>
<evidence type="ECO:0000256" key="2">
    <source>
        <dbReference type="ARBA" id="ARBA00022705"/>
    </source>
</evidence>
<keyword evidence="3 7" id="KW-0547">Nucleotide-binding</keyword>
<sequence>MSIKSDKMIKFKAYTDQFLKSISLEINDNMIFKNFFMNMGIIDIDDNNLVTIATTISKSGLNIIVNNYSEQITKVLNEIFEKECKFIFVLKEAITKEAKNKIKEISKSIKISNTVDIQKTFSNYVRCDYNESVYRFAEILINQDKNEFNPIFIFGDSGLGKTHLLFAISNELISKGLNVIYVNPSNFLRDIQFILQENNTTKLRELTSEFEKADIVMFDDFQSYGLGNKKVTLNIIFNILDFRINTKKTTIICSDRSVDSISSMFDNRIVTRLSMGLQLEIKHPTQTDLLKILNSFIDDSNLNPNLWEKEAKNYIVRNYSRSVRTLMGALSRIKFYKNDIIQKNSKYTLSVVDSILRDIQESKETITPETIIDYVAKYYKISKKDILGKGRQKEVVLARHIAIYLIRDQINIPLQQIGRFFGNRDHSTILNAIKKIEKESDNPDLSLRRTISAISDDLYRKK</sequence>
<dbReference type="Gene3D" id="3.30.300.180">
    <property type="match status" value="1"/>
</dbReference>
<dbReference type="AlphaFoldDB" id="A0A449B4V4"/>
<keyword evidence="5" id="KW-0446">Lipid-binding</keyword>
<evidence type="ECO:0000256" key="6">
    <source>
        <dbReference type="ARBA" id="ARBA00023125"/>
    </source>
</evidence>
<gene>
    <name evidence="11" type="primary">dnaA</name>
    <name evidence="11" type="ORF">NCTC10168_00547</name>
</gene>
<dbReference type="InterPro" id="IPR018312">
    <property type="entry name" value="Chromosome_initiator_DnaA_CS"/>
</dbReference>
<dbReference type="Gene3D" id="1.10.1750.10">
    <property type="match status" value="1"/>
</dbReference>
<dbReference type="InterPro" id="IPR013159">
    <property type="entry name" value="DnaA_C"/>
</dbReference>
<evidence type="ECO:0000259" key="10">
    <source>
        <dbReference type="SMART" id="SM00760"/>
    </source>
</evidence>
<dbReference type="InterPro" id="IPR010921">
    <property type="entry name" value="Trp_repressor/repl_initiator"/>
</dbReference>
<dbReference type="SMART" id="SM00382">
    <property type="entry name" value="AAA"/>
    <property type="match status" value="1"/>
</dbReference>
<evidence type="ECO:0000256" key="5">
    <source>
        <dbReference type="ARBA" id="ARBA00023121"/>
    </source>
</evidence>
<evidence type="ECO:0000256" key="4">
    <source>
        <dbReference type="ARBA" id="ARBA00022840"/>
    </source>
</evidence>
<dbReference type="PROSITE" id="PS01008">
    <property type="entry name" value="DNAA"/>
    <property type="match status" value="1"/>
</dbReference>
<dbReference type="PANTHER" id="PTHR30050:SF2">
    <property type="entry name" value="CHROMOSOMAL REPLICATION INITIATOR PROTEIN DNAA"/>
    <property type="match status" value="1"/>
</dbReference>
<dbReference type="GO" id="GO:0005524">
    <property type="term" value="F:ATP binding"/>
    <property type="evidence" value="ECO:0007669"/>
    <property type="project" value="UniProtKB-KW"/>
</dbReference>
<organism evidence="11 12">
    <name type="scientific">Mycoplasmopsis maculosa</name>
    <dbReference type="NCBI Taxonomy" id="114885"/>
    <lineage>
        <taxon>Bacteria</taxon>
        <taxon>Bacillati</taxon>
        <taxon>Mycoplasmatota</taxon>
        <taxon>Mycoplasmoidales</taxon>
        <taxon>Metamycoplasmataceae</taxon>
        <taxon>Mycoplasmopsis</taxon>
    </lineage>
</organism>
<name>A0A449B4V4_9BACT</name>
<dbReference type="Pfam" id="PF08299">
    <property type="entry name" value="Bac_DnaA_C"/>
    <property type="match status" value="1"/>
</dbReference>
<comment type="similarity">
    <text evidence="8">Belongs to the DnaA family.</text>
</comment>
<comment type="function">
    <text evidence="7">Plays an essential role in the initiation and regulation of chromosomal replication. ATP-DnaA binds to the origin of replication (oriC) to initiate formation of the DNA replication initiation complex once per cell cycle. Binds the DnaA box (a 9 base pair repeat at the origin) and separates the double-stranded (ds)DNA. Forms a right-handed helical filament on oriC DNA; dsDNA binds to the exterior of the filament while single-stranded (ss)DNA is stabiized in the filament's interior. The ATP-DnaA-oriC complex binds and stabilizes one strand of the AT-rich DNA unwinding element (DUE), permitting loading of DNA polymerase. After initiation quickly degrades to an ADP-DnaA complex that is not apt for DNA replication. Binds acidic phospholipids.</text>
</comment>
<dbReference type="Gene3D" id="3.40.50.300">
    <property type="entry name" value="P-loop containing nucleotide triphosphate hydrolases"/>
    <property type="match status" value="1"/>
</dbReference>
<dbReference type="GO" id="GO:0005886">
    <property type="term" value="C:plasma membrane"/>
    <property type="evidence" value="ECO:0007669"/>
    <property type="project" value="TreeGrafter"/>
</dbReference>
<dbReference type="Pfam" id="PF00308">
    <property type="entry name" value="Bac_DnaA"/>
    <property type="match status" value="1"/>
</dbReference>
<proteinExistence type="inferred from homology"/>
<evidence type="ECO:0000256" key="3">
    <source>
        <dbReference type="ARBA" id="ARBA00022741"/>
    </source>
</evidence>
<evidence type="ECO:0000313" key="12">
    <source>
        <dbReference type="Proteomes" id="UP000290243"/>
    </source>
</evidence>
<dbReference type="OrthoDB" id="9807019at2"/>
<feature type="domain" description="AAA+ ATPase" evidence="9">
    <location>
        <begin position="147"/>
        <end position="279"/>
    </location>
</feature>
<dbReference type="InterPro" id="IPR020591">
    <property type="entry name" value="Chromosome_initiator_DnaA-like"/>
</dbReference>
<keyword evidence="1" id="KW-0963">Cytoplasm</keyword>
<protein>
    <recommendedName>
        <fullName evidence="7">Chromosomal replication initiator protein DnaA</fullName>
    </recommendedName>
</protein>
<keyword evidence="4 7" id="KW-0067">ATP-binding</keyword>
<dbReference type="InterPro" id="IPR027417">
    <property type="entry name" value="P-loop_NTPase"/>
</dbReference>
<dbReference type="CDD" id="cd06571">
    <property type="entry name" value="Bac_DnaA_C"/>
    <property type="match status" value="1"/>
</dbReference>
<dbReference type="GO" id="GO:0003688">
    <property type="term" value="F:DNA replication origin binding"/>
    <property type="evidence" value="ECO:0007669"/>
    <property type="project" value="InterPro"/>
</dbReference>
<dbReference type="KEGG" id="mmau:NCTC10168_00547"/>
<dbReference type="GO" id="GO:0008289">
    <property type="term" value="F:lipid binding"/>
    <property type="evidence" value="ECO:0007669"/>
    <property type="project" value="UniProtKB-KW"/>
</dbReference>
<dbReference type="GO" id="GO:0006270">
    <property type="term" value="P:DNA replication initiation"/>
    <property type="evidence" value="ECO:0007669"/>
    <property type="project" value="InterPro"/>
</dbReference>
<accession>A0A449B4V4</accession>